<dbReference type="HOGENOM" id="CLU_1272329_0_0_1"/>
<dbReference type="VEuPathDB" id="FungiDB:FOC1_g10015202"/>
<gene>
    <name evidence="7" type="ORF">FOC1_g10015202</name>
</gene>
<dbReference type="EMBL" id="KB731260">
    <property type="protein sequence ID" value="ENH62235.1"/>
    <property type="molecule type" value="Genomic_DNA"/>
</dbReference>
<evidence type="ECO:0000256" key="1">
    <source>
        <dbReference type="ARBA" id="ARBA00022723"/>
    </source>
</evidence>
<keyword evidence="5" id="KW-1133">Transmembrane helix</keyword>
<keyword evidence="2 4" id="KW-0863">Zinc-finger</keyword>
<dbReference type="GO" id="GO:0008270">
    <property type="term" value="F:zinc ion binding"/>
    <property type="evidence" value="ECO:0007669"/>
    <property type="project" value="UniProtKB-KW"/>
</dbReference>
<dbReference type="AlphaFoldDB" id="N4TX45"/>
<dbReference type="SMART" id="SM00184">
    <property type="entry name" value="RING"/>
    <property type="match status" value="1"/>
</dbReference>
<reference evidence="8" key="1">
    <citation type="submission" date="2012-09" db="EMBL/GenBank/DDBJ databases">
        <title>Genome sequencing and comparative transcriptomics of race 1 and race 4 of banana pathogen: Fusarium oxysporum f. sp. cubense.</title>
        <authorList>
            <person name="Fang X."/>
            <person name="Huang J."/>
        </authorList>
    </citation>
    <scope>NUCLEOTIDE SEQUENCE [LARGE SCALE GENOMIC DNA]</scope>
    <source>
        <strain evidence="8">race 1</strain>
    </source>
</reference>
<name>N4TX45_FUSC1</name>
<proteinExistence type="predicted"/>
<keyword evidence="1" id="KW-0479">Metal-binding</keyword>
<evidence type="ECO:0000256" key="3">
    <source>
        <dbReference type="ARBA" id="ARBA00022833"/>
    </source>
</evidence>
<dbReference type="PANTHER" id="PTHR45798">
    <property type="entry name" value="RING-H2 FINGER PROTEIN ATL61-RELATED-RELATED"/>
    <property type="match status" value="1"/>
</dbReference>
<dbReference type="STRING" id="1229664.N4TX45"/>
<evidence type="ECO:0000313" key="8">
    <source>
        <dbReference type="Proteomes" id="UP000016928"/>
    </source>
</evidence>
<evidence type="ECO:0000256" key="2">
    <source>
        <dbReference type="ARBA" id="ARBA00022771"/>
    </source>
</evidence>
<evidence type="ECO:0000259" key="6">
    <source>
        <dbReference type="PROSITE" id="PS50089"/>
    </source>
</evidence>
<keyword evidence="5" id="KW-0472">Membrane</keyword>
<evidence type="ECO:0000313" key="7">
    <source>
        <dbReference type="EMBL" id="ENH62235.1"/>
    </source>
</evidence>
<dbReference type="OMA" id="ASNICLI"/>
<dbReference type="InterPro" id="IPR001841">
    <property type="entry name" value="Znf_RING"/>
</dbReference>
<keyword evidence="5" id="KW-0812">Transmembrane</keyword>
<evidence type="ECO:0000256" key="5">
    <source>
        <dbReference type="SAM" id="Phobius"/>
    </source>
</evidence>
<dbReference type="SUPFAM" id="SSF57850">
    <property type="entry name" value="RING/U-box"/>
    <property type="match status" value="1"/>
</dbReference>
<dbReference type="InterPro" id="IPR013083">
    <property type="entry name" value="Znf_RING/FYVE/PHD"/>
</dbReference>
<organism evidence="7 8">
    <name type="scientific">Fusarium oxysporum f. sp. cubense (strain race 1)</name>
    <name type="common">Panama disease fungus</name>
    <dbReference type="NCBI Taxonomy" id="1229664"/>
    <lineage>
        <taxon>Eukaryota</taxon>
        <taxon>Fungi</taxon>
        <taxon>Dikarya</taxon>
        <taxon>Ascomycota</taxon>
        <taxon>Pezizomycotina</taxon>
        <taxon>Sordariomycetes</taxon>
        <taxon>Hypocreomycetidae</taxon>
        <taxon>Hypocreales</taxon>
        <taxon>Nectriaceae</taxon>
        <taxon>Fusarium</taxon>
        <taxon>Fusarium oxysporum species complex</taxon>
    </lineage>
</organism>
<dbReference type="Gene3D" id="3.30.40.10">
    <property type="entry name" value="Zinc/RING finger domain, C3HC4 (zinc finger)"/>
    <property type="match status" value="1"/>
</dbReference>
<protein>
    <recommendedName>
        <fullName evidence="6">RING-type domain-containing protein</fullName>
    </recommendedName>
</protein>
<dbReference type="Pfam" id="PF13639">
    <property type="entry name" value="zf-RING_2"/>
    <property type="match status" value="1"/>
</dbReference>
<dbReference type="Proteomes" id="UP000016928">
    <property type="component" value="Unassembled WGS sequence"/>
</dbReference>
<dbReference type="PANTHER" id="PTHR45798:SF97">
    <property type="entry name" value="ALCOHOL-SENSITIVE RING FINGER PROTEIN 1"/>
    <property type="match status" value="1"/>
</dbReference>
<keyword evidence="3" id="KW-0862">Zinc</keyword>
<feature type="transmembrane region" description="Helical" evidence="5">
    <location>
        <begin position="21"/>
        <end position="41"/>
    </location>
</feature>
<accession>N4TX45</accession>
<feature type="domain" description="RING-type" evidence="6">
    <location>
        <begin position="106"/>
        <end position="146"/>
    </location>
</feature>
<sequence>MILTPNLIAREINGEHRKPSVIFIILGIIAFGLVLLTPFILSKRGCHGSEPYQLDAPVPQRASNICLIPDALNLIPITCYRETAAVEIDASKQVANCPGQASAPSCLICINEFKQGIQTRSLPCGHRFHPRCIDPWLLERSITCPVWYVLVIIHYLPARTYFCSRANATSELLPIARIPTIHSCGPGTAVPARPFQPQEPPLPVTLEASCQIGSSGR</sequence>
<dbReference type="InterPro" id="IPR052788">
    <property type="entry name" value="RING-type_E3_ligase_ATL"/>
</dbReference>
<reference evidence="8" key="2">
    <citation type="journal article" date="2014" name="PLoS ONE">
        <title>Genome and Transcriptome Analysis of the Fungal Pathogen Fusarium oxysporum f. sp. cubense Causing Banana Vascular Wilt Disease.</title>
        <authorList>
            <person name="Guo L."/>
            <person name="Han L."/>
            <person name="Yang L."/>
            <person name="Zeng H."/>
            <person name="Fan D."/>
            <person name="Zhu Y."/>
            <person name="Feng Y."/>
            <person name="Wang G."/>
            <person name="Peng C."/>
            <person name="Jiang X."/>
            <person name="Zhou D."/>
            <person name="Ni P."/>
            <person name="Liang C."/>
            <person name="Liu L."/>
            <person name="Wang J."/>
            <person name="Mao C."/>
            <person name="Fang X."/>
            <person name="Peng M."/>
            <person name="Huang J."/>
        </authorList>
    </citation>
    <scope>NUCLEOTIDE SEQUENCE [LARGE SCALE GENOMIC DNA]</scope>
    <source>
        <strain evidence="8">race 1</strain>
    </source>
</reference>
<dbReference type="OrthoDB" id="8062037at2759"/>
<evidence type="ECO:0000256" key="4">
    <source>
        <dbReference type="PROSITE-ProRule" id="PRU00175"/>
    </source>
</evidence>
<dbReference type="PROSITE" id="PS50089">
    <property type="entry name" value="ZF_RING_2"/>
    <property type="match status" value="1"/>
</dbReference>